<comment type="caution">
    <text evidence="1">The sequence shown here is derived from an EMBL/GenBank/DDBJ whole genome shotgun (WGS) entry which is preliminary data.</text>
</comment>
<gene>
    <name evidence="1" type="ORF">DFH07DRAFT_940159</name>
</gene>
<dbReference type="AlphaFoldDB" id="A0AAD7JCH4"/>
<keyword evidence="2" id="KW-1185">Reference proteome</keyword>
<name>A0AAD7JCH4_9AGAR</name>
<reference evidence="1" key="1">
    <citation type="submission" date="2023-03" db="EMBL/GenBank/DDBJ databases">
        <title>Massive genome expansion in bonnet fungi (Mycena s.s.) driven by repeated elements and novel gene families across ecological guilds.</title>
        <authorList>
            <consortium name="Lawrence Berkeley National Laboratory"/>
            <person name="Harder C.B."/>
            <person name="Miyauchi S."/>
            <person name="Viragh M."/>
            <person name="Kuo A."/>
            <person name="Thoen E."/>
            <person name="Andreopoulos B."/>
            <person name="Lu D."/>
            <person name="Skrede I."/>
            <person name="Drula E."/>
            <person name="Henrissat B."/>
            <person name="Morin E."/>
            <person name="Kohler A."/>
            <person name="Barry K."/>
            <person name="LaButti K."/>
            <person name="Morin E."/>
            <person name="Salamov A."/>
            <person name="Lipzen A."/>
            <person name="Mereny Z."/>
            <person name="Hegedus B."/>
            <person name="Baldrian P."/>
            <person name="Stursova M."/>
            <person name="Weitz H."/>
            <person name="Taylor A."/>
            <person name="Grigoriev I.V."/>
            <person name="Nagy L.G."/>
            <person name="Martin F."/>
            <person name="Kauserud H."/>
        </authorList>
    </citation>
    <scope>NUCLEOTIDE SEQUENCE</scope>
    <source>
        <strain evidence="1">CBHHK188m</strain>
    </source>
</reference>
<evidence type="ECO:0000313" key="1">
    <source>
        <dbReference type="EMBL" id="KAJ7759441.1"/>
    </source>
</evidence>
<evidence type="ECO:0000313" key="2">
    <source>
        <dbReference type="Proteomes" id="UP001215280"/>
    </source>
</evidence>
<dbReference type="Proteomes" id="UP001215280">
    <property type="component" value="Unassembled WGS sequence"/>
</dbReference>
<dbReference type="EMBL" id="JARJLG010000052">
    <property type="protein sequence ID" value="KAJ7759441.1"/>
    <property type="molecule type" value="Genomic_DNA"/>
</dbReference>
<protein>
    <submittedName>
        <fullName evidence="1">Uncharacterized protein</fullName>
    </submittedName>
</protein>
<accession>A0AAD7JCH4</accession>
<organism evidence="1 2">
    <name type="scientific">Mycena maculata</name>
    <dbReference type="NCBI Taxonomy" id="230809"/>
    <lineage>
        <taxon>Eukaryota</taxon>
        <taxon>Fungi</taxon>
        <taxon>Dikarya</taxon>
        <taxon>Basidiomycota</taxon>
        <taxon>Agaricomycotina</taxon>
        <taxon>Agaricomycetes</taxon>
        <taxon>Agaricomycetidae</taxon>
        <taxon>Agaricales</taxon>
        <taxon>Marasmiineae</taxon>
        <taxon>Mycenaceae</taxon>
        <taxon>Mycena</taxon>
    </lineage>
</organism>
<sequence length="396" mass="44657">MWRYSSVSFGCRLNASGSAKRAELHQCVTCLSQNATLRRLPSDPKNKSEMEIRYSLCIGVWGRGRVLGVRRLCAKRSTLRHSSDWELRTAYSRSTSPEEPGAGVRAGPTRAAGCAIWKALGQQEPRTRAWAARAHNRAQPRTAVLVARGTRASDSRRARLGRSITVRAALRAALRAPLVQCVVVCTRGSRLHEGRRGSCVHRWCSMAAVIFAAGTPRTSSDKWVQRTTHRELESPGRAQIYSGSDAICIRTHNVHPALSATCNCASGAPRHDRRSKTAAMDGRSQTIGDFNPPADWRPERWFVGLDFLATSTDQGFRIALDVIRPKSPRPSALYFSQLVHLCGNNRLIHRRRLPLRIRNYIQWYHEGQTLEKERRGIVPRRRPFWERNLRLSAWAK</sequence>
<proteinExistence type="predicted"/>